<keyword evidence="1" id="KW-0812">Transmembrane</keyword>
<protein>
    <submittedName>
        <fullName evidence="2">Uncharacterized protein</fullName>
    </submittedName>
</protein>
<evidence type="ECO:0000313" key="2">
    <source>
        <dbReference type="EMBL" id="CAH9057019.1"/>
    </source>
</evidence>
<keyword evidence="1" id="KW-0472">Membrane</keyword>
<evidence type="ECO:0000256" key="1">
    <source>
        <dbReference type="SAM" id="Phobius"/>
    </source>
</evidence>
<sequence>MPSPISYLAISAVVDSNTLCLQISSVRWIGRRLEGVLRFRRSNLAAILTYERQREVDFGVTDRARGREATDLIVQVFVLLSLICILRIDVWQRESMTGSLINKEQDEEEDAVLLVRPPPEPPPWSAEKSRVTGSGCYLVFSFWKTKERFYFFVVLVEYFVYFQLVIFLHCNL</sequence>
<dbReference type="EMBL" id="CAMAPF010001122">
    <property type="protein sequence ID" value="CAH9147178.1"/>
    <property type="molecule type" value="Genomic_DNA"/>
</dbReference>
<accession>A0AAV0C0D9</accession>
<dbReference type="Proteomes" id="UP001152523">
    <property type="component" value="Unassembled WGS sequence"/>
</dbReference>
<gene>
    <name evidence="2" type="ORF">CEPIT_LOCUS1046</name>
    <name evidence="3" type="ORF">CEPIT_LOCUS43539</name>
</gene>
<proteinExistence type="predicted"/>
<reference evidence="2" key="1">
    <citation type="submission" date="2022-07" db="EMBL/GenBank/DDBJ databases">
        <authorList>
            <person name="Macas J."/>
            <person name="Novak P."/>
            <person name="Neumann P."/>
        </authorList>
    </citation>
    <scope>NUCLEOTIDE SEQUENCE</scope>
</reference>
<keyword evidence="1" id="KW-1133">Transmembrane helix</keyword>
<feature type="transmembrane region" description="Helical" evidence="1">
    <location>
        <begin position="72"/>
        <end position="90"/>
    </location>
</feature>
<feature type="transmembrane region" description="Helical" evidence="1">
    <location>
        <begin position="149"/>
        <end position="169"/>
    </location>
</feature>
<dbReference type="EMBL" id="CAMAPF010000006">
    <property type="protein sequence ID" value="CAH9057019.1"/>
    <property type="molecule type" value="Genomic_DNA"/>
</dbReference>
<dbReference type="AlphaFoldDB" id="A0AAV0C0D9"/>
<evidence type="ECO:0000313" key="3">
    <source>
        <dbReference type="EMBL" id="CAH9147178.1"/>
    </source>
</evidence>
<organism evidence="2 4">
    <name type="scientific">Cuscuta epithymum</name>
    <dbReference type="NCBI Taxonomy" id="186058"/>
    <lineage>
        <taxon>Eukaryota</taxon>
        <taxon>Viridiplantae</taxon>
        <taxon>Streptophyta</taxon>
        <taxon>Embryophyta</taxon>
        <taxon>Tracheophyta</taxon>
        <taxon>Spermatophyta</taxon>
        <taxon>Magnoliopsida</taxon>
        <taxon>eudicotyledons</taxon>
        <taxon>Gunneridae</taxon>
        <taxon>Pentapetalae</taxon>
        <taxon>asterids</taxon>
        <taxon>lamiids</taxon>
        <taxon>Solanales</taxon>
        <taxon>Convolvulaceae</taxon>
        <taxon>Cuscuteae</taxon>
        <taxon>Cuscuta</taxon>
        <taxon>Cuscuta subgen. Cuscuta</taxon>
    </lineage>
</organism>
<name>A0AAV0C0D9_9ASTE</name>
<comment type="caution">
    <text evidence="2">The sequence shown here is derived from an EMBL/GenBank/DDBJ whole genome shotgun (WGS) entry which is preliminary data.</text>
</comment>
<keyword evidence="4" id="KW-1185">Reference proteome</keyword>
<evidence type="ECO:0000313" key="4">
    <source>
        <dbReference type="Proteomes" id="UP001152523"/>
    </source>
</evidence>